<dbReference type="Pfam" id="PF13560">
    <property type="entry name" value="HTH_31"/>
    <property type="match status" value="1"/>
</dbReference>
<dbReference type="InterPro" id="IPR001680">
    <property type="entry name" value="WD40_rpt"/>
</dbReference>
<feature type="transmembrane region" description="Helical" evidence="4">
    <location>
        <begin position="557"/>
        <end position="575"/>
    </location>
</feature>
<feature type="repeat" description="WD" evidence="3">
    <location>
        <begin position="1082"/>
        <end position="1115"/>
    </location>
</feature>
<evidence type="ECO:0000313" key="7">
    <source>
        <dbReference type="Proteomes" id="UP000579945"/>
    </source>
</evidence>
<feature type="repeat" description="WD" evidence="3">
    <location>
        <begin position="1172"/>
        <end position="1205"/>
    </location>
</feature>
<dbReference type="CDD" id="cd00093">
    <property type="entry name" value="HTH_XRE"/>
    <property type="match status" value="1"/>
</dbReference>
<dbReference type="GeneID" id="95388043"/>
<dbReference type="SUPFAM" id="SSF50978">
    <property type="entry name" value="WD40 repeat-like"/>
    <property type="match status" value="2"/>
</dbReference>
<feature type="repeat" description="WD" evidence="3">
    <location>
        <begin position="865"/>
        <end position="898"/>
    </location>
</feature>
<evidence type="ECO:0000313" key="6">
    <source>
        <dbReference type="EMBL" id="MBB3725632.1"/>
    </source>
</evidence>
<feature type="repeat" description="WD" evidence="3">
    <location>
        <begin position="910"/>
        <end position="943"/>
    </location>
</feature>
<feature type="repeat" description="WD" evidence="3">
    <location>
        <begin position="730"/>
        <end position="763"/>
    </location>
</feature>
<dbReference type="InterPro" id="IPR027417">
    <property type="entry name" value="P-loop_NTPase"/>
</dbReference>
<dbReference type="PANTHER" id="PTHR19879:SF9">
    <property type="entry name" value="TRANSCRIPTION INITIATION FACTOR TFIID SUBUNIT 5"/>
    <property type="match status" value="1"/>
</dbReference>
<dbReference type="InterPro" id="IPR020472">
    <property type="entry name" value="WD40_PAC1"/>
</dbReference>
<proteinExistence type="predicted"/>
<dbReference type="Gene3D" id="2.130.10.10">
    <property type="entry name" value="YVTN repeat-like/Quinoprotein amine dehydrogenase"/>
    <property type="match status" value="6"/>
</dbReference>
<gene>
    <name evidence="6" type="ORF">FHR33_001492</name>
</gene>
<keyword evidence="2" id="KW-0677">Repeat</keyword>
<dbReference type="PROSITE" id="PS50082">
    <property type="entry name" value="WD_REPEATS_2"/>
    <property type="match status" value="13"/>
</dbReference>
<feature type="repeat" description="WD" evidence="3">
    <location>
        <begin position="685"/>
        <end position="718"/>
    </location>
</feature>
<dbReference type="InterPro" id="IPR015943">
    <property type="entry name" value="WD40/YVTN_repeat-like_dom_sf"/>
</dbReference>
<feature type="repeat" description="WD" evidence="3">
    <location>
        <begin position="775"/>
        <end position="816"/>
    </location>
</feature>
<keyword evidence="4" id="KW-0472">Membrane</keyword>
<dbReference type="SMART" id="SM00320">
    <property type="entry name" value="WD40"/>
    <property type="match status" value="14"/>
</dbReference>
<keyword evidence="7" id="KW-1185">Reference proteome</keyword>
<feature type="repeat" description="WD" evidence="3">
    <location>
        <begin position="992"/>
        <end position="1025"/>
    </location>
</feature>
<sequence>MPHSPAPGPETPDPGRVRDRRDFARELSLLREQAGLTVRQVAAKAGGQGAHSTVGDWFSGRGLPSAASRDLLARVLKACGVAEGEPLEEWMRAWLRTRRSPGRQSVGPEPYRGLATFQVDDAGWFFGRRELTARLVARLAGLREAGGGLQVVVGPSGSGKSSLLRAGLIAALRAGELPGAEDWPVALCVPGARPVDELAARLAALTGTPQEEVAAAIRTDPLRCRAHAREAAASGAPLVLVVDQFEEVFTMCGDEDERRALVDALCALASGGALVVLGLRADFYAPVLRYPELVAAVQEGQLAVGPMNEAELREAITEPARMAKIDIEDGLVELLVKEVAPRGGGEAAHSAGVLPLLSHVLYAAWRQGRGRSLTVAGYHEVGGLDGAVAASASEVYDGLTEPGRELARRLLLDLVHVAPDTADTRRRVATAELLAGYGDARAAEAEDVLDRFIAQRLVTADTDSVEISHEALLTAWPALRAWLSVDRAGLLAGRQLAATAAAWQRDHRDPDALYRGARLLAAQEWAAGRDLPPPVRAFLDASAHHARRRTRRMYQTIVALGVLLAIALGASGFAFHAQRTATGQRDAALSLKLSAETGALRTTDPALAAQLSLAAYRLVPGPEARGSLLSALAGPYATRLNGHTNAVYAAAFSPDGRLLATGSTDRTLRLWDMADPRRPAVLATIGDSTGGVLSVAFSPDSRVLATGGEDDTARLWDLTVPGRPRQAATLPGHTGDVRRVAFGSDGRTLVTAGHDRLVRLWDVADPNRPEPLAELDGGQDASPTVALGPRGRTLATAGSDGLIRLWDLTDRRRPVALPTLRGHTGPVLSAVFSPDGRTLATGSFDDTLRVWDVADPRRPKPLATLTEEGGGIAAAAFSPDGRTLATGGYDFTVRLWDVTDVRDAGDPIVLRGHADTVFAVAFGPDGRTLVSAARDATARLWDVPGPLLGGNSGTVYAVGFSPDGRTLATGSHRTARLWDVGVPGEPRPLADLPGHTDGVVGLAFGPGGRTLASASLDRTVRLWDVGGPGRPAPLSTLTGHADNVYSVAFTSDGDTLATAGADRTVRLWDVTDPRRPLPLATLTGHADTVYSVAFAPDGDTLATAGADRTVRLWNVTDPRGPLPLATLTGHSNAVNNVTFAPRGDILASAGFDGTARLWKVTDPRRPLPLATLTGHTNAVADLSFAPDGRTLASGSFDGTVRLWQVAGPRPTGAPAVLSGHTDRVYAVAFGQDGALASGSVDATVRLWDTDPERVAGRVCALAHPRITREQWARHIPGVPYRPPCG</sequence>
<keyword evidence="1 3" id="KW-0853">WD repeat</keyword>
<keyword evidence="4" id="KW-1133">Transmembrane helix</keyword>
<evidence type="ECO:0000256" key="1">
    <source>
        <dbReference type="ARBA" id="ARBA00022574"/>
    </source>
</evidence>
<accession>A0A7W5YLW0</accession>
<dbReference type="CDD" id="cd00200">
    <property type="entry name" value="WD40"/>
    <property type="match status" value="2"/>
</dbReference>
<comment type="caution">
    <text evidence="6">The sequence shown here is derived from an EMBL/GenBank/DDBJ whole genome shotgun (WGS) entry which is preliminary data.</text>
</comment>
<dbReference type="PROSITE" id="PS50943">
    <property type="entry name" value="HTH_CROC1"/>
    <property type="match status" value="1"/>
</dbReference>
<evidence type="ECO:0000256" key="2">
    <source>
        <dbReference type="ARBA" id="ARBA00022737"/>
    </source>
</evidence>
<dbReference type="InterPro" id="IPR019775">
    <property type="entry name" value="WD40_repeat_CS"/>
</dbReference>
<organism evidence="6 7">
    <name type="scientific">Nonomuraea dietziae</name>
    <dbReference type="NCBI Taxonomy" id="65515"/>
    <lineage>
        <taxon>Bacteria</taxon>
        <taxon>Bacillati</taxon>
        <taxon>Actinomycetota</taxon>
        <taxon>Actinomycetes</taxon>
        <taxon>Streptosporangiales</taxon>
        <taxon>Streptosporangiaceae</taxon>
        <taxon>Nonomuraea</taxon>
    </lineage>
</organism>
<feature type="domain" description="HTH cro/C1-type" evidence="5">
    <location>
        <begin position="27"/>
        <end position="77"/>
    </location>
</feature>
<dbReference type="PRINTS" id="PR00320">
    <property type="entry name" value="GPROTEINBRPT"/>
</dbReference>
<dbReference type="EMBL" id="JACIBV010000001">
    <property type="protein sequence ID" value="MBB3725632.1"/>
    <property type="molecule type" value="Genomic_DNA"/>
</dbReference>
<feature type="repeat" description="WD" evidence="3">
    <location>
        <begin position="1037"/>
        <end position="1070"/>
    </location>
</feature>
<dbReference type="PROSITE" id="PS00678">
    <property type="entry name" value="WD_REPEATS_1"/>
    <property type="match status" value="10"/>
</dbReference>
<evidence type="ECO:0000256" key="4">
    <source>
        <dbReference type="SAM" id="Phobius"/>
    </source>
</evidence>
<dbReference type="PANTHER" id="PTHR19879">
    <property type="entry name" value="TRANSCRIPTION INITIATION FACTOR TFIID"/>
    <property type="match status" value="1"/>
</dbReference>
<dbReference type="Pfam" id="PF00400">
    <property type="entry name" value="WD40"/>
    <property type="match status" value="14"/>
</dbReference>
<dbReference type="InterPro" id="IPR049052">
    <property type="entry name" value="nSTAND1"/>
</dbReference>
<dbReference type="Proteomes" id="UP000579945">
    <property type="component" value="Unassembled WGS sequence"/>
</dbReference>
<protein>
    <submittedName>
        <fullName evidence="6">WD40 repeat protein/transcriptional regulator with XRE-family HTH domain</fullName>
    </submittedName>
</protein>
<feature type="transmembrane region" description="Helical" evidence="4">
    <location>
        <begin position="260"/>
        <end position="279"/>
    </location>
</feature>
<name>A0A7W5YLW0_9ACTN</name>
<reference evidence="6 7" key="1">
    <citation type="submission" date="2020-08" db="EMBL/GenBank/DDBJ databases">
        <title>Sequencing the genomes of 1000 actinobacteria strains.</title>
        <authorList>
            <person name="Klenk H.-P."/>
        </authorList>
    </citation>
    <scope>NUCLEOTIDE SEQUENCE [LARGE SCALE GENOMIC DNA]</scope>
    <source>
        <strain evidence="6 7">DSM 44320</strain>
    </source>
</reference>
<dbReference type="Pfam" id="PF20703">
    <property type="entry name" value="nSTAND1"/>
    <property type="match status" value="1"/>
</dbReference>
<dbReference type="InterPro" id="IPR036322">
    <property type="entry name" value="WD40_repeat_dom_sf"/>
</dbReference>
<feature type="repeat" description="WD" evidence="3">
    <location>
        <begin position="820"/>
        <end position="853"/>
    </location>
</feature>
<feature type="repeat" description="WD" evidence="3">
    <location>
        <begin position="1127"/>
        <end position="1160"/>
    </location>
</feature>
<keyword evidence="4" id="KW-0812">Transmembrane</keyword>
<feature type="repeat" description="WD" evidence="3">
    <location>
        <begin position="1217"/>
        <end position="1257"/>
    </location>
</feature>
<dbReference type="SUPFAM" id="SSF52540">
    <property type="entry name" value="P-loop containing nucleoside triphosphate hydrolases"/>
    <property type="match status" value="1"/>
</dbReference>
<evidence type="ECO:0000259" key="5">
    <source>
        <dbReference type="PROSITE" id="PS50943"/>
    </source>
</evidence>
<evidence type="ECO:0000256" key="3">
    <source>
        <dbReference type="PROSITE-ProRule" id="PRU00221"/>
    </source>
</evidence>
<dbReference type="RefSeq" id="WP_183645193.1">
    <property type="nucleotide sequence ID" value="NZ_JACIBV010000001.1"/>
</dbReference>
<dbReference type="PROSITE" id="PS50294">
    <property type="entry name" value="WD_REPEATS_REGION"/>
    <property type="match status" value="13"/>
</dbReference>
<dbReference type="InterPro" id="IPR001387">
    <property type="entry name" value="Cro/C1-type_HTH"/>
</dbReference>
<dbReference type="SMART" id="SM00530">
    <property type="entry name" value="HTH_XRE"/>
    <property type="match status" value="1"/>
</dbReference>
<feature type="repeat" description="WD" evidence="3">
    <location>
        <begin position="640"/>
        <end position="681"/>
    </location>
</feature>